<evidence type="ECO:0000313" key="2">
    <source>
        <dbReference type="Proteomes" id="UP000419144"/>
    </source>
</evidence>
<gene>
    <name evidence="1" type="ORF">LtaPh_1303300</name>
</gene>
<sequence length="164" mass="17851">MTIYFSLHFRIWLFFVTSATQGSRLLIRSLIGLRAGLCHFAILLLLLVDSVKVGGLDKGNFNLVGSGGANIIELSACSANLLHHDDTLVLEKLHNRDSVGDCSTKSGDGDLWVTFVKTVLRVVNVPEFALVRANTNNRVATVFVGHLCIKVKVAVFFVGIKVAL</sequence>
<evidence type="ECO:0000313" key="1">
    <source>
        <dbReference type="EMBL" id="GET86893.1"/>
    </source>
</evidence>
<dbReference type="VEuPathDB" id="TriTrypDB:LtaPh_1303300"/>
<organism evidence="1 2">
    <name type="scientific">Leishmania tarentolae</name>
    <name type="common">Sauroleishmania tarentolae</name>
    <dbReference type="NCBI Taxonomy" id="5689"/>
    <lineage>
        <taxon>Eukaryota</taxon>
        <taxon>Discoba</taxon>
        <taxon>Euglenozoa</taxon>
        <taxon>Kinetoplastea</taxon>
        <taxon>Metakinetoplastina</taxon>
        <taxon>Trypanosomatida</taxon>
        <taxon>Trypanosomatidae</taxon>
        <taxon>Leishmaniinae</taxon>
        <taxon>Leishmania</taxon>
        <taxon>lizard Leishmania</taxon>
    </lineage>
</organism>
<dbReference type="Proteomes" id="UP000419144">
    <property type="component" value="Unassembled WGS sequence"/>
</dbReference>
<reference evidence="1" key="1">
    <citation type="submission" date="2019-11" db="EMBL/GenBank/DDBJ databases">
        <title>Leishmania tarentolae CDS.</title>
        <authorList>
            <person name="Goto Y."/>
            <person name="Yamagishi J."/>
        </authorList>
    </citation>
    <scope>NUCLEOTIDE SEQUENCE [LARGE SCALE GENOMIC DNA]</scope>
    <source>
        <strain evidence="1">Parrot Tar II</strain>
    </source>
</reference>
<comment type="caution">
    <text evidence="1">The sequence shown here is derived from an EMBL/GenBank/DDBJ whole genome shotgun (WGS) entry which is preliminary data.</text>
</comment>
<dbReference type="EMBL" id="BLBS01000017">
    <property type="protein sequence ID" value="GET86893.1"/>
    <property type="molecule type" value="Genomic_DNA"/>
</dbReference>
<name>A0A640KBE1_LEITA</name>
<proteinExistence type="predicted"/>
<keyword evidence="2" id="KW-1185">Reference proteome</keyword>
<protein>
    <submittedName>
        <fullName evidence="1">Uncharacterized protein</fullName>
    </submittedName>
</protein>
<accession>A0A640KBE1</accession>
<dbReference type="AlphaFoldDB" id="A0A640KBE1"/>